<evidence type="ECO:0000313" key="6">
    <source>
        <dbReference type="RefSeq" id="XP_013779072.1"/>
    </source>
</evidence>
<dbReference type="SMART" id="SM01318">
    <property type="entry name" value="SVWC"/>
    <property type="match status" value="1"/>
</dbReference>
<feature type="transmembrane region" description="Helical" evidence="3">
    <location>
        <begin position="12"/>
        <end position="30"/>
    </location>
</feature>
<dbReference type="Pfam" id="PF15430">
    <property type="entry name" value="SVWC"/>
    <property type="match status" value="1"/>
</dbReference>
<keyword evidence="2" id="KW-0964">Secreted</keyword>
<dbReference type="Proteomes" id="UP000694941">
    <property type="component" value="Unplaced"/>
</dbReference>
<keyword evidence="3" id="KW-0812">Transmembrane</keyword>
<keyword evidence="5" id="KW-1185">Reference proteome</keyword>
<dbReference type="InterPro" id="IPR029277">
    <property type="entry name" value="SVWC_dom"/>
</dbReference>
<evidence type="ECO:0000313" key="5">
    <source>
        <dbReference type="Proteomes" id="UP000694941"/>
    </source>
</evidence>
<organism evidence="5 6">
    <name type="scientific">Limulus polyphemus</name>
    <name type="common">Atlantic horseshoe crab</name>
    <dbReference type="NCBI Taxonomy" id="6850"/>
    <lineage>
        <taxon>Eukaryota</taxon>
        <taxon>Metazoa</taxon>
        <taxon>Ecdysozoa</taxon>
        <taxon>Arthropoda</taxon>
        <taxon>Chelicerata</taxon>
        <taxon>Merostomata</taxon>
        <taxon>Xiphosura</taxon>
        <taxon>Limulidae</taxon>
        <taxon>Limulus</taxon>
    </lineage>
</organism>
<protein>
    <submittedName>
        <fullName evidence="6">Toxin-like protein 14</fullName>
    </submittedName>
</protein>
<dbReference type="RefSeq" id="XP_013779072.1">
    <property type="nucleotide sequence ID" value="XM_013923618.2"/>
</dbReference>
<reference evidence="6" key="1">
    <citation type="submission" date="2025-08" db="UniProtKB">
        <authorList>
            <consortium name="RefSeq"/>
        </authorList>
    </citation>
    <scope>IDENTIFICATION</scope>
    <source>
        <tissue evidence="6">Muscle</tissue>
    </source>
</reference>
<feature type="domain" description="Single" evidence="4">
    <location>
        <begin position="40"/>
        <end position="106"/>
    </location>
</feature>
<dbReference type="GeneID" id="106463569"/>
<keyword evidence="3" id="KW-0472">Membrane</keyword>
<evidence type="ECO:0000259" key="4">
    <source>
        <dbReference type="SMART" id="SM01318"/>
    </source>
</evidence>
<name>A0ABM1BC75_LIMPO</name>
<evidence type="ECO:0000256" key="2">
    <source>
        <dbReference type="ARBA" id="ARBA00022525"/>
    </source>
</evidence>
<gene>
    <name evidence="6" type="primary">LOC106463569</name>
</gene>
<comment type="subcellular location">
    <subcellularLocation>
        <location evidence="1">Secreted</location>
    </subcellularLocation>
</comment>
<evidence type="ECO:0000256" key="1">
    <source>
        <dbReference type="ARBA" id="ARBA00004613"/>
    </source>
</evidence>
<accession>A0ABM1BC75</accession>
<sequence>MMLKGQQTGLFQVSFIILFIVIPAFSYMYLKPIRIGLGRCIDDTSVPHMVGDTWYDDKKCEKLSCVYLEGFLYISGYGCGSVGYSPGCLVVKEKGNYPKCCPRPNC</sequence>
<proteinExistence type="predicted"/>
<evidence type="ECO:0000256" key="3">
    <source>
        <dbReference type="SAM" id="Phobius"/>
    </source>
</evidence>
<keyword evidence="3" id="KW-1133">Transmembrane helix</keyword>